<dbReference type="GO" id="GO:0004252">
    <property type="term" value="F:serine-type endopeptidase activity"/>
    <property type="evidence" value="ECO:0007669"/>
    <property type="project" value="InterPro"/>
</dbReference>
<evidence type="ECO:0000256" key="2">
    <source>
        <dbReference type="ARBA" id="ARBA00022525"/>
    </source>
</evidence>
<evidence type="ECO:0000256" key="5">
    <source>
        <dbReference type="ARBA" id="ARBA00023180"/>
    </source>
</evidence>
<keyword evidence="3" id="KW-0732">Signal</keyword>
<protein>
    <submittedName>
        <fullName evidence="9">Peptidase S1 domain-containing protein</fullName>
    </submittedName>
</protein>
<dbReference type="SUPFAM" id="SSF50494">
    <property type="entry name" value="Trypsin-like serine proteases"/>
    <property type="match status" value="1"/>
</dbReference>
<evidence type="ECO:0000313" key="9">
    <source>
        <dbReference type="WBParaSite" id="TTAC_0000133701-mRNA-1"/>
    </source>
</evidence>
<evidence type="ECO:0000259" key="6">
    <source>
        <dbReference type="PROSITE" id="PS50240"/>
    </source>
</evidence>
<dbReference type="FunFam" id="2.40.10.10:FF:000054">
    <property type="entry name" value="Complement C1r subcomponent"/>
    <property type="match status" value="1"/>
</dbReference>
<evidence type="ECO:0000313" key="8">
    <source>
        <dbReference type="Proteomes" id="UP000274429"/>
    </source>
</evidence>
<dbReference type="AlphaFoldDB" id="A0A0R3WKS3"/>
<evidence type="ECO:0000313" key="7">
    <source>
        <dbReference type="EMBL" id="VDM17813.1"/>
    </source>
</evidence>
<dbReference type="InterPro" id="IPR009003">
    <property type="entry name" value="Peptidase_S1_PA"/>
</dbReference>
<dbReference type="PANTHER" id="PTHR24253">
    <property type="entry name" value="TRANSMEMBRANE PROTEASE SERINE"/>
    <property type="match status" value="1"/>
</dbReference>
<keyword evidence="4" id="KW-1015">Disulfide bond</keyword>
<dbReference type="Pfam" id="PF00089">
    <property type="entry name" value="Trypsin"/>
    <property type="match status" value="1"/>
</dbReference>
<dbReference type="PANTHER" id="PTHR24253:SF183">
    <property type="entry name" value="PEPTIDASE S1 DOMAIN-CONTAINING PROTEIN"/>
    <property type="match status" value="1"/>
</dbReference>
<organism evidence="9">
    <name type="scientific">Hydatigena taeniaeformis</name>
    <name type="common">Feline tapeworm</name>
    <name type="synonym">Taenia taeniaeformis</name>
    <dbReference type="NCBI Taxonomy" id="6205"/>
    <lineage>
        <taxon>Eukaryota</taxon>
        <taxon>Metazoa</taxon>
        <taxon>Spiralia</taxon>
        <taxon>Lophotrochozoa</taxon>
        <taxon>Platyhelminthes</taxon>
        <taxon>Cestoda</taxon>
        <taxon>Eucestoda</taxon>
        <taxon>Cyclophyllidea</taxon>
        <taxon>Taeniidae</taxon>
        <taxon>Hydatigera</taxon>
    </lineage>
</organism>
<dbReference type="InterPro" id="IPR001254">
    <property type="entry name" value="Trypsin_dom"/>
</dbReference>
<reference evidence="9" key="1">
    <citation type="submission" date="2017-02" db="UniProtKB">
        <authorList>
            <consortium name="WormBaseParasite"/>
        </authorList>
    </citation>
    <scope>IDENTIFICATION</scope>
</reference>
<name>A0A0R3WKS3_HYDTA</name>
<dbReference type="OrthoDB" id="546450at2759"/>
<evidence type="ECO:0000256" key="4">
    <source>
        <dbReference type="ARBA" id="ARBA00023157"/>
    </source>
</evidence>
<accession>A0A0R3WKS3</accession>
<dbReference type="SMART" id="SM00020">
    <property type="entry name" value="Tryp_SPc"/>
    <property type="match status" value="1"/>
</dbReference>
<dbReference type="GO" id="GO:0005576">
    <property type="term" value="C:extracellular region"/>
    <property type="evidence" value="ECO:0007669"/>
    <property type="project" value="UniProtKB-SubCell"/>
</dbReference>
<sequence length="309" mass="34068">MDTVSITKSAAGLQKRGENLRALVQRLTEDLAMRELLRQLAETPRLEENSTTNGSSRTNPEKLVGHICGGSLISASWILTAKHCFDSQLDPSLTQDPSRLTVRVGEYNLHKPEEFQVDHEVEKIFIYPSTENSYDNQYGVLDDIALLKLKRPVTFNKNVQPACLPYPGEQFKAGTVCTVAGWGATEEGLSLLSFLGSQKKLSGTKLSPILRHINVPLISLDDCRDIFAPLTLWNPKFQIHTSFICAGNSESMDACQYDSGGPMMCKSGVDGQYIVVGIISFGIKCASGYPGIYTRVTSFLDWIHDTTSL</sequence>
<dbReference type="FunFam" id="2.40.10.10:FF:000068">
    <property type="entry name" value="transmembrane protease serine 2"/>
    <property type="match status" value="1"/>
</dbReference>
<dbReference type="WBParaSite" id="TTAC_0000133701-mRNA-1">
    <property type="protein sequence ID" value="TTAC_0000133701-mRNA-1"/>
    <property type="gene ID" value="TTAC_0000133701"/>
</dbReference>
<keyword evidence="5" id="KW-0325">Glycoprotein</keyword>
<dbReference type="PROSITE" id="PS50240">
    <property type="entry name" value="TRYPSIN_DOM"/>
    <property type="match status" value="1"/>
</dbReference>
<feature type="domain" description="Peptidase S1" evidence="6">
    <location>
        <begin position="51"/>
        <end position="308"/>
    </location>
</feature>
<evidence type="ECO:0000256" key="3">
    <source>
        <dbReference type="ARBA" id="ARBA00022729"/>
    </source>
</evidence>
<proteinExistence type="predicted"/>
<keyword evidence="8" id="KW-1185">Reference proteome</keyword>
<dbReference type="GO" id="GO:0006508">
    <property type="term" value="P:proteolysis"/>
    <property type="evidence" value="ECO:0007669"/>
    <property type="project" value="InterPro"/>
</dbReference>
<comment type="subcellular location">
    <subcellularLocation>
        <location evidence="1">Secreted</location>
    </subcellularLocation>
</comment>
<dbReference type="InterPro" id="IPR001314">
    <property type="entry name" value="Peptidase_S1A"/>
</dbReference>
<dbReference type="PRINTS" id="PR00722">
    <property type="entry name" value="CHYMOTRYPSIN"/>
</dbReference>
<gene>
    <name evidence="7" type="ORF">TTAC_LOCUS1324</name>
</gene>
<reference evidence="7 8" key="2">
    <citation type="submission" date="2018-11" db="EMBL/GenBank/DDBJ databases">
        <authorList>
            <consortium name="Pathogen Informatics"/>
        </authorList>
    </citation>
    <scope>NUCLEOTIDE SEQUENCE [LARGE SCALE GENOMIC DNA]</scope>
</reference>
<dbReference type="EMBL" id="UYWX01000262">
    <property type="protein sequence ID" value="VDM17813.1"/>
    <property type="molecule type" value="Genomic_DNA"/>
</dbReference>
<dbReference type="CDD" id="cd00190">
    <property type="entry name" value="Tryp_SPc"/>
    <property type="match status" value="1"/>
</dbReference>
<dbReference type="Gene3D" id="2.40.10.10">
    <property type="entry name" value="Trypsin-like serine proteases"/>
    <property type="match status" value="1"/>
</dbReference>
<dbReference type="Proteomes" id="UP000274429">
    <property type="component" value="Unassembled WGS sequence"/>
</dbReference>
<keyword evidence="2" id="KW-0964">Secreted</keyword>
<dbReference type="STRING" id="6205.A0A0R3WKS3"/>
<evidence type="ECO:0000256" key="1">
    <source>
        <dbReference type="ARBA" id="ARBA00004613"/>
    </source>
</evidence>
<dbReference type="InterPro" id="IPR043504">
    <property type="entry name" value="Peptidase_S1_PA_chymotrypsin"/>
</dbReference>